<dbReference type="AlphaFoldDB" id="A0A9W6LT64"/>
<accession>A0A9W6LT64</accession>
<dbReference type="EMBL" id="BSEC01000001">
    <property type="protein sequence ID" value="GLI94313.1"/>
    <property type="molecule type" value="Genomic_DNA"/>
</dbReference>
<sequence>MIQDARDLLGVDLSPENEALLDAIGIVPPSRAERILAASGRDERAAVWTADLVRSRIREGAKVIERTERSPRPSKKLTWWPDWQALRGITDFDRNAWAEGERCGTRAPAKMKVGASALDIARAEQSLEWLARYLAANEAERRAVSTWIWCVAKRQSWSQWWKLAGPTKPTATRRRDRGFSIIVAGLRADAIEPE</sequence>
<keyword evidence="2" id="KW-1185">Reference proteome</keyword>
<organism evidence="1 2">
    <name type="scientific">Methylocystis echinoides</name>
    <dbReference type="NCBI Taxonomy" id="29468"/>
    <lineage>
        <taxon>Bacteria</taxon>
        <taxon>Pseudomonadati</taxon>
        <taxon>Pseudomonadota</taxon>
        <taxon>Alphaproteobacteria</taxon>
        <taxon>Hyphomicrobiales</taxon>
        <taxon>Methylocystaceae</taxon>
        <taxon>Methylocystis</taxon>
    </lineage>
</organism>
<evidence type="ECO:0000313" key="2">
    <source>
        <dbReference type="Proteomes" id="UP001144323"/>
    </source>
</evidence>
<reference evidence="1" key="1">
    <citation type="journal article" date="2023" name="Int. J. Syst. Evol. Microbiol.">
        <title>Methylocystis iwaonis sp. nov., a type II methane-oxidizing bacterium from surface soil of a rice paddy field in Japan, and emended description of the genus Methylocystis (ex Whittenbury et al. 1970) Bowman et al. 1993.</title>
        <authorList>
            <person name="Kaise H."/>
            <person name="Sawadogo J.B."/>
            <person name="Alam M.S."/>
            <person name="Ueno C."/>
            <person name="Dianou D."/>
            <person name="Shinjo R."/>
            <person name="Asakawa S."/>
        </authorList>
    </citation>
    <scope>NUCLEOTIDE SEQUENCE</scope>
    <source>
        <strain evidence="1">LMG27198</strain>
    </source>
</reference>
<dbReference type="Proteomes" id="UP001144323">
    <property type="component" value="Unassembled WGS sequence"/>
</dbReference>
<proteinExistence type="predicted"/>
<name>A0A9W6LT64_9HYPH</name>
<comment type="caution">
    <text evidence="1">The sequence shown here is derived from an EMBL/GenBank/DDBJ whole genome shotgun (WGS) entry which is preliminary data.</text>
</comment>
<gene>
    <name evidence="1" type="ORF">LMG27198_33050</name>
</gene>
<dbReference type="RefSeq" id="WP_281804315.1">
    <property type="nucleotide sequence ID" value="NZ_BSEC01000001.1"/>
</dbReference>
<protein>
    <submittedName>
        <fullName evidence="1">Uncharacterized protein</fullName>
    </submittedName>
</protein>
<evidence type="ECO:0000313" key="1">
    <source>
        <dbReference type="EMBL" id="GLI94313.1"/>
    </source>
</evidence>